<feature type="transmembrane region" description="Helical" evidence="1">
    <location>
        <begin position="6"/>
        <end position="32"/>
    </location>
</feature>
<proteinExistence type="predicted"/>
<reference evidence="2 3" key="1">
    <citation type="submission" date="2018-11" db="EMBL/GenBank/DDBJ databases">
        <title>Cryobacterium sp. nov., isolated from rhizosphere soil of lettuce.</title>
        <authorList>
            <person name="Wang Y."/>
        </authorList>
    </citation>
    <scope>NUCLEOTIDE SEQUENCE [LARGE SCALE GENOMIC DNA]</scope>
    <source>
        <strain evidence="2 3">NEAU-85</strain>
    </source>
</reference>
<keyword evidence="1" id="KW-1133">Transmembrane helix</keyword>
<keyword evidence="3" id="KW-1185">Reference proteome</keyword>
<sequence length="250" mass="26015">MPRKRSGLSVLVIAGLAVLGLVAVYFVTDFVLRGYAERRIRQEIQSSVPAAVSGDINVTIGGISVIQQYLSGNFERIDVEGPSLKVFDEPLSVHVVAQNVPVDRAKTLGAVHGTVDFTGNTLEALLPPSAMGAQLTFGGDSVTYTGSISVLGLPIDYQATATPSVTADSIILTPTSAELGTSVGSLDVGGIVRRILGEQPLRLCVAKYLPEGVELTGVQAQPGHAHLTFEATGLTLDGDSLSRRGSCSAA</sequence>
<dbReference type="EMBL" id="RDSR01000008">
    <property type="protein sequence ID" value="RNE63643.1"/>
    <property type="molecule type" value="Genomic_DNA"/>
</dbReference>
<dbReference type="OrthoDB" id="5116168at2"/>
<dbReference type="Proteomes" id="UP000279859">
    <property type="component" value="Unassembled WGS sequence"/>
</dbReference>
<dbReference type="AlphaFoldDB" id="A0A3M8LDL7"/>
<evidence type="ECO:0000313" key="3">
    <source>
        <dbReference type="Proteomes" id="UP000279859"/>
    </source>
</evidence>
<keyword evidence="1" id="KW-0472">Membrane</keyword>
<protein>
    <submittedName>
        <fullName evidence="2">DUF2993 domain-containing protein</fullName>
    </submittedName>
</protein>
<evidence type="ECO:0000256" key="1">
    <source>
        <dbReference type="SAM" id="Phobius"/>
    </source>
</evidence>
<dbReference type="RefSeq" id="WP_123045520.1">
    <property type="nucleotide sequence ID" value="NZ_RDSR01000008.1"/>
</dbReference>
<dbReference type="InterPro" id="IPR021373">
    <property type="entry name" value="DUF2993"/>
</dbReference>
<name>A0A3M8LDL7_9MICO</name>
<dbReference type="Pfam" id="PF11209">
    <property type="entry name" value="LmeA"/>
    <property type="match status" value="1"/>
</dbReference>
<keyword evidence="1" id="KW-0812">Transmembrane</keyword>
<gene>
    <name evidence="2" type="ORF">EEJ31_06640</name>
</gene>
<accession>A0A3M8LDL7</accession>
<comment type="caution">
    <text evidence="2">The sequence shown here is derived from an EMBL/GenBank/DDBJ whole genome shotgun (WGS) entry which is preliminary data.</text>
</comment>
<organism evidence="2 3">
    <name type="scientific">Cryobacterium tepidiphilum</name>
    <dbReference type="NCBI Taxonomy" id="2486026"/>
    <lineage>
        <taxon>Bacteria</taxon>
        <taxon>Bacillati</taxon>
        <taxon>Actinomycetota</taxon>
        <taxon>Actinomycetes</taxon>
        <taxon>Micrococcales</taxon>
        <taxon>Microbacteriaceae</taxon>
        <taxon>Cryobacterium</taxon>
    </lineage>
</organism>
<evidence type="ECO:0000313" key="2">
    <source>
        <dbReference type="EMBL" id="RNE63643.1"/>
    </source>
</evidence>